<dbReference type="RefSeq" id="WP_061567213.1">
    <property type="nucleotide sequence ID" value="NZ_JARMST010000041.1"/>
</dbReference>
<comment type="caution">
    <text evidence="1">The sequence shown here is derived from an EMBL/GenBank/DDBJ whole genome shotgun (WGS) entry which is preliminary data.</text>
</comment>
<dbReference type="EC" id="3.6.1.23" evidence="1"/>
<sequence>MELRELFEVQGELDAHIEKIHPRAEGEKRLEEKILALQTELGEIANEWRQFKFWSNDRKPRTDQLLEEYVDGLHFVLSIGLEESERYGQLVPIRLGLPDELTSICYETTIQQFNYLFFEIGRLYDSVTLHEVTTDTEVGEAYENIVRMFIGLGEKLGFSEEQIVDAYRKKNRVNHERQKYGY</sequence>
<dbReference type="Pfam" id="PF08761">
    <property type="entry name" value="dUTPase_2"/>
    <property type="match status" value="1"/>
</dbReference>
<dbReference type="Proteomes" id="UP000075424">
    <property type="component" value="Unassembled WGS sequence"/>
</dbReference>
<name>A0A150MVS2_GEOSE</name>
<dbReference type="SUPFAM" id="SSF101386">
    <property type="entry name" value="all-alpha NTP pyrophosphatases"/>
    <property type="match status" value="1"/>
</dbReference>
<accession>A0A150MVS2</accession>
<gene>
    <name evidence="1" type="ORF">B4109_3013</name>
</gene>
<dbReference type="EMBL" id="LQYV01000024">
    <property type="protein sequence ID" value="KYD28550.1"/>
    <property type="molecule type" value="Genomic_DNA"/>
</dbReference>
<dbReference type="InterPro" id="IPR014871">
    <property type="entry name" value="dUTPase/dCTP_pyrophosphatase"/>
</dbReference>
<dbReference type="Gene3D" id="1.10.4010.10">
    <property type="entry name" value="Type II deoxyuridine triphosphatase"/>
    <property type="match status" value="1"/>
</dbReference>
<dbReference type="InterPro" id="IPR016947">
    <property type="entry name" value="UCP030140"/>
</dbReference>
<evidence type="ECO:0000313" key="1">
    <source>
        <dbReference type="EMBL" id="KYD28550.1"/>
    </source>
</evidence>
<organism evidence="1 2">
    <name type="scientific">Geobacillus stearothermophilus</name>
    <name type="common">Bacillus stearothermophilus</name>
    <dbReference type="NCBI Taxonomy" id="1422"/>
    <lineage>
        <taxon>Bacteria</taxon>
        <taxon>Bacillati</taxon>
        <taxon>Bacillota</taxon>
        <taxon>Bacilli</taxon>
        <taxon>Bacillales</taxon>
        <taxon>Anoxybacillaceae</taxon>
        <taxon>Geobacillus</taxon>
    </lineage>
</organism>
<evidence type="ECO:0000313" key="2">
    <source>
        <dbReference type="Proteomes" id="UP000075424"/>
    </source>
</evidence>
<dbReference type="AlphaFoldDB" id="A0A150MVS2"/>
<dbReference type="GO" id="GO:0004170">
    <property type="term" value="F:dUTP diphosphatase activity"/>
    <property type="evidence" value="ECO:0007669"/>
    <property type="project" value="UniProtKB-EC"/>
</dbReference>
<dbReference type="CDD" id="cd11527">
    <property type="entry name" value="NTP-PPase_dUTPase"/>
    <property type="match status" value="1"/>
</dbReference>
<dbReference type="PATRIC" id="fig|1422.18.peg.2006"/>
<protein>
    <submittedName>
        <fullName evidence="1">Dimeric dUTPase</fullName>
        <ecNumber evidence="1">3.6.1.23</ecNumber>
    </submittedName>
</protein>
<keyword evidence="1" id="KW-0378">Hydrolase</keyword>
<reference evidence="1 2" key="1">
    <citation type="submission" date="2016-01" db="EMBL/GenBank/DDBJ databases">
        <title>Draft Genome Sequences of Seven Thermophilic Sporeformers Isolated from Foods.</title>
        <authorList>
            <person name="Berendsen E.M."/>
            <person name="Wells-Bennik M.H."/>
            <person name="Krawcyk A.O."/>
            <person name="De Jong A."/>
            <person name="Holsappel S."/>
            <person name="Eijlander R.T."/>
            <person name="Kuipers O.P."/>
        </authorList>
    </citation>
    <scope>NUCLEOTIDE SEQUENCE [LARGE SCALE GENOMIC DNA]</scope>
    <source>
        <strain evidence="1 2">B4109</strain>
    </source>
</reference>
<dbReference type="PIRSF" id="PIRSF030140">
    <property type="entry name" value="UCP030140"/>
    <property type="match status" value="1"/>
</dbReference>
<proteinExistence type="predicted"/>